<dbReference type="EMBL" id="JAVKPH010000030">
    <property type="protein sequence ID" value="MDR5654619.1"/>
    <property type="molecule type" value="Genomic_DNA"/>
</dbReference>
<feature type="compositionally biased region" description="Basic and acidic residues" evidence="1">
    <location>
        <begin position="194"/>
        <end position="208"/>
    </location>
</feature>
<keyword evidence="2" id="KW-0732">Signal</keyword>
<name>A0ABU1FCJ4_9RHOB</name>
<dbReference type="PANTHER" id="PTHR38687:SF1">
    <property type="entry name" value="CELL DIVISION PROTEIN DEDD"/>
    <property type="match status" value="1"/>
</dbReference>
<dbReference type="Gene3D" id="3.30.70.1070">
    <property type="entry name" value="Sporulation related repeat"/>
    <property type="match status" value="1"/>
</dbReference>
<dbReference type="PROSITE" id="PS51257">
    <property type="entry name" value="PROKAR_LIPOPROTEIN"/>
    <property type="match status" value="1"/>
</dbReference>
<feature type="signal peptide" evidence="2">
    <location>
        <begin position="1"/>
        <end position="19"/>
    </location>
</feature>
<feature type="compositionally biased region" description="Low complexity" evidence="1">
    <location>
        <begin position="174"/>
        <end position="193"/>
    </location>
</feature>
<evidence type="ECO:0000313" key="4">
    <source>
        <dbReference type="EMBL" id="MDR5654619.1"/>
    </source>
</evidence>
<feature type="region of interest" description="Disordered" evidence="1">
    <location>
        <begin position="174"/>
        <end position="215"/>
    </location>
</feature>
<organism evidence="4 5">
    <name type="scientific">Ruixingdingia sedimenti</name>
    <dbReference type="NCBI Taxonomy" id="3073604"/>
    <lineage>
        <taxon>Bacteria</taxon>
        <taxon>Pseudomonadati</taxon>
        <taxon>Pseudomonadota</taxon>
        <taxon>Alphaproteobacteria</taxon>
        <taxon>Rhodobacterales</taxon>
        <taxon>Paracoccaceae</taxon>
        <taxon>Ruixingdingia</taxon>
    </lineage>
</organism>
<dbReference type="Pfam" id="PF05036">
    <property type="entry name" value="SPOR"/>
    <property type="match status" value="1"/>
</dbReference>
<keyword evidence="5" id="KW-1185">Reference proteome</keyword>
<reference evidence="4 5" key="1">
    <citation type="submission" date="2023-09" db="EMBL/GenBank/DDBJ databases">
        <title>Xinfangfangia sedmenti sp. nov., isolated the sedment.</title>
        <authorList>
            <person name="Xu L."/>
        </authorList>
    </citation>
    <scope>NUCLEOTIDE SEQUENCE [LARGE SCALE GENOMIC DNA]</scope>
    <source>
        <strain evidence="4 5">LG-4</strain>
    </source>
</reference>
<evidence type="ECO:0000259" key="3">
    <source>
        <dbReference type="PROSITE" id="PS51724"/>
    </source>
</evidence>
<accession>A0ABU1FCJ4</accession>
<dbReference type="InterPro" id="IPR036680">
    <property type="entry name" value="SPOR-like_sf"/>
</dbReference>
<feature type="domain" description="SPOR" evidence="3">
    <location>
        <begin position="214"/>
        <end position="293"/>
    </location>
</feature>
<evidence type="ECO:0000256" key="2">
    <source>
        <dbReference type="SAM" id="SignalP"/>
    </source>
</evidence>
<protein>
    <submittedName>
        <fullName evidence="4">SPOR domain-containing protein</fullName>
    </submittedName>
</protein>
<dbReference type="InterPro" id="IPR052521">
    <property type="entry name" value="Cell_div_SPOR-domain"/>
</dbReference>
<feature type="chain" id="PRO_5047454210" evidence="2">
    <location>
        <begin position="20"/>
        <end position="293"/>
    </location>
</feature>
<dbReference type="Proteomes" id="UP001247754">
    <property type="component" value="Unassembled WGS sequence"/>
</dbReference>
<dbReference type="InterPro" id="IPR007730">
    <property type="entry name" value="SPOR-like_dom"/>
</dbReference>
<evidence type="ECO:0000313" key="5">
    <source>
        <dbReference type="Proteomes" id="UP001247754"/>
    </source>
</evidence>
<sequence length="293" mass="30130">MAIRSVSWVLAAGIVLALAGCEEGAGPFGGLKAAGDGEAAATSATTRLVERDVEAPQVFQVAETGLWDGRPSLGGVWVAYPGVSDPERVIIRNPANGKFVIGALFRRERENPGPKLQVSSDAAATLGMLAGQPAQLSVTALRREEVAEEAPPAQPILDSAETVSTETLAPAPATATIAPEAPPATTAAAAAAKPETRPAARPADRPKDATPAPAAAGGRNLLQIGIFSVEANATRAAEQVKKAGAEARVRKEESQGKTFWRVLAGPAASAADRDALLAKVKQLGYADAYFVTR</sequence>
<gene>
    <name evidence="4" type="ORF">RGD00_18575</name>
</gene>
<comment type="caution">
    <text evidence="4">The sequence shown here is derived from an EMBL/GenBank/DDBJ whole genome shotgun (WGS) entry which is preliminary data.</text>
</comment>
<dbReference type="SUPFAM" id="SSF110997">
    <property type="entry name" value="Sporulation related repeat"/>
    <property type="match status" value="1"/>
</dbReference>
<proteinExistence type="predicted"/>
<evidence type="ECO:0000256" key="1">
    <source>
        <dbReference type="SAM" id="MobiDB-lite"/>
    </source>
</evidence>
<dbReference type="PROSITE" id="PS51724">
    <property type="entry name" value="SPOR"/>
    <property type="match status" value="1"/>
</dbReference>
<dbReference type="PANTHER" id="PTHR38687">
    <property type="entry name" value="CELL DIVISION PROTEIN DEDD-RELATED"/>
    <property type="match status" value="1"/>
</dbReference>
<dbReference type="RefSeq" id="WP_310458776.1">
    <property type="nucleotide sequence ID" value="NZ_JAVKPH010000030.1"/>
</dbReference>